<name>A0A251S077_HELAN</name>
<evidence type="ECO:0000313" key="1">
    <source>
        <dbReference type="EMBL" id="OTF92068.1"/>
    </source>
</evidence>
<dbReference type="InParanoid" id="A0A251S077"/>
<sequence length="121" mass="14704">MIQPLENITTNNFNILIRLTKQQRMPHPFVNLQTLINTLSLVKQLLTDIRIRNRIRITMQHNKRYLHLTQPPTQILSHSQQLHNRPQPRLPRIPHRIHPPNYSLLRHLHRLINKIFRRYNC</sequence>
<dbReference type="Proteomes" id="UP000215914">
    <property type="component" value="Chromosome 16"/>
</dbReference>
<organism evidence="1 2">
    <name type="scientific">Helianthus annuus</name>
    <name type="common">Common sunflower</name>
    <dbReference type="NCBI Taxonomy" id="4232"/>
    <lineage>
        <taxon>Eukaryota</taxon>
        <taxon>Viridiplantae</taxon>
        <taxon>Streptophyta</taxon>
        <taxon>Embryophyta</taxon>
        <taxon>Tracheophyta</taxon>
        <taxon>Spermatophyta</taxon>
        <taxon>Magnoliopsida</taxon>
        <taxon>eudicotyledons</taxon>
        <taxon>Gunneridae</taxon>
        <taxon>Pentapetalae</taxon>
        <taxon>asterids</taxon>
        <taxon>campanulids</taxon>
        <taxon>Asterales</taxon>
        <taxon>Asteraceae</taxon>
        <taxon>Asteroideae</taxon>
        <taxon>Heliantheae alliance</taxon>
        <taxon>Heliantheae</taxon>
        <taxon>Helianthus</taxon>
    </lineage>
</organism>
<protein>
    <submittedName>
        <fullName evidence="1">Uncharacterized protein</fullName>
    </submittedName>
</protein>
<proteinExistence type="predicted"/>
<reference evidence="2" key="1">
    <citation type="journal article" date="2017" name="Nature">
        <title>The sunflower genome provides insights into oil metabolism, flowering and Asterid evolution.</title>
        <authorList>
            <person name="Badouin H."/>
            <person name="Gouzy J."/>
            <person name="Grassa C.J."/>
            <person name="Murat F."/>
            <person name="Staton S.E."/>
            <person name="Cottret L."/>
            <person name="Lelandais-Briere C."/>
            <person name="Owens G.L."/>
            <person name="Carrere S."/>
            <person name="Mayjonade B."/>
            <person name="Legrand L."/>
            <person name="Gill N."/>
            <person name="Kane N.C."/>
            <person name="Bowers J.E."/>
            <person name="Hubner S."/>
            <person name="Bellec A."/>
            <person name="Berard A."/>
            <person name="Berges H."/>
            <person name="Blanchet N."/>
            <person name="Boniface M.C."/>
            <person name="Brunel D."/>
            <person name="Catrice O."/>
            <person name="Chaidir N."/>
            <person name="Claudel C."/>
            <person name="Donnadieu C."/>
            <person name="Faraut T."/>
            <person name="Fievet G."/>
            <person name="Helmstetter N."/>
            <person name="King M."/>
            <person name="Knapp S.J."/>
            <person name="Lai Z."/>
            <person name="Le Paslier M.C."/>
            <person name="Lippi Y."/>
            <person name="Lorenzon L."/>
            <person name="Mandel J.R."/>
            <person name="Marage G."/>
            <person name="Marchand G."/>
            <person name="Marquand E."/>
            <person name="Bret-Mestries E."/>
            <person name="Morien E."/>
            <person name="Nambeesan S."/>
            <person name="Nguyen T."/>
            <person name="Pegot-Espagnet P."/>
            <person name="Pouilly N."/>
            <person name="Raftis F."/>
            <person name="Sallet E."/>
            <person name="Schiex T."/>
            <person name="Thomas J."/>
            <person name="Vandecasteele C."/>
            <person name="Vares D."/>
            <person name="Vear F."/>
            <person name="Vautrin S."/>
            <person name="Crespi M."/>
            <person name="Mangin B."/>
            <person name="Burke J.M."/>
            <person name="Salse J."/>
            <person name="Munos S."/>
            <person name="Vincourt P."/>
            <person name="Rieseberg L.H."/>
            <person name="Langlade N.B."/>
        </authorList>
    </citation>
    <scope>NUCLEOTIDE SEQUENCE [LARGE SCALE GENOMIC DNA]</scope>
    <source>
        <strain evidence="2">cv. SF193</strain>
    </source>
</reference>
<accession>A0A251S077</accession>
<gene>
    <name evidence="1" type="ORF">HannXRQ_Chr16g0517811</name>
</gene>
<keyword evidence="2" id="KW-1185">Reference proteome</keyword>
<dbReference type="EMBL" id="CM007905">
    <property type="protein sequence ID" value="OTF92068.1"/>
    <property type="molecule type" value="Genomic_DNA"/>
</dbReference>
<evidence type="ECO:0000313" key="2">
    <source>
        <dbReference type="Proteomes" id="UP000215914"/>
    </source>
</evidence>
<dbReference type="AlphaFoldDB" id="A0A251S077"/>